<dbReference type="PROSITE" id="PS00018">
    <property type="entry name" value="EF_HAND_1"/>
    <property type="match status" value="4"/>
</dbReference>
<dbReference type="Pfam" id="PF13385">
    <property type="entry name" value="Laminin_G_3"/>
    <property type="match status" value="1"/>
</dbReference>
<dbReference type="InterPro" id="IPR036439">
    <property type="entry name" value="Dockerin_dom_sf"/>
</dbReference>
<reference evidence="9 10" key="1">
    <citation type="submission" date="2019-02" db="EMBL/GenBank/DDBJ databases">
        <title>Deep-cultivation of Planctomycetes and their phenomic and genomic characterization uncovers novel biology.</title>
        <authorList>
            <person name="Wiegand S."/>
            <person name="Jogler M."/>
            <person name="Boedeker C."/>
            <person name="Pinto D."/>
            <person name="Vollmers J."/>
            <person name="Rivas-Marin E."/>
            <person name="Kohn T."/>
            <person name="Peeters S.H."/>
            <person name="Heuer A."/>
            <person name="Rast P."/>
            <person name="Oberbeckmann S."/>
            <person name="Bunk B."/>
            <person name="Jeske O."/>
            <person name="Meyerdierks A."/>
            <person name="Storesund J.E."/>
            <person name="Kallscheuer N."/>
            <person name="Luecker S."/>
            <person name="Lage O.M."/>
            <person name="Pohl T."/>
            <person name="Merkel B.J."/>
            <person name="Hornburger P."/>
            <person name="Mueller R.-W."/>
            <person name="Bruemmer F."/>
            <person name="Labrenz M."/>
            <person name="Spormann A.M."/>
            <person name="Op Den Camp H."/>
            <person name="Overmann J."/>
            <person name="Amann R."/>
            <person name="Jetten M.S.M."/>
            <person name="Mascher T."/>
            <person name="Medema M.H."/>
            <person name="Devos D.P."/>
            <person name="Kaster A.-K."/>
            <person name="Ovreas L."/>
            <person name="Rohde M."/>
            <person name="Galperin M.Y."/>
            <person name="Jogler C."/>
        </authorList>
    </citation>
    <scope>NUCLEOTIDE SEQUENCE [LARGE SCALE GENOMIC DNA]</scope>
    <source>
        <strain evidence="9 10">Pla111</strain>
    </source>
</reference>
<sequence>MGKRPKRRCTNRSASCPFAPRRVGRAVEPLEARLLLSASPLWTYTAGQGLLHFTSGATTGAERTGWIDVRHPVTGELDLGALPTDPINTAIDHGSLASVSASTTNLIGYDRSDYFVEVHSNVVDAKYDNGYPGPATPQYARDFDYANQIWAQAGITVLNVGIDLLDLTGPTDVKLRLSSAEQIALQGVAATRDADPSVVNNWYVAEGTKHYGVVYLGGRALSPSGSLTASGMTIFNEADGVAFSHELGHFILNAFGYPPDTRAAASESGHTNFVSDLMHNGGPTPTPTTLKQAAQNTAFLNAGVSYAGLAVEGVPTASPIVAVHNASDSQLTPTYYFVKHTTGNDATYGDRIDFHWVEDNTKLSGAAVTDPMGSGFLNRRPDLAEGTEPLRWGIGGLAPAPSLTGHNLDNWLAGAPVVPAFTGGSFNTVDVFSQVARYADNDGKVKDITSAKFRREAALDYEVFFSADGVSWVAGRVAQVFDDGWTTASNADDYIARWWSPVAAQHVRVQALGGKANDGNAQIDAVVAGVATNVITGTVFQEGNPTAPNGELDTGDKPLKGVLVKLDHATNNALDREVLTDTNGTYAFTDLAPGETYRVVVTKPNATLFTTQGVDTNNLKSHVDGTGQSNPVTVPTVGTISQTVNAGTIDTSGLRKKQLKSLVELLGGAAGGATDGTDLQGSSGSAFVTQSEVALSLVGVGSLPDLPFLGSKLTDAVDLEGLFEQFAAGMSEGVSLGADATPASFTLANDALFGVSINGAAPLVVRVAAAQTTDNTTAGDLAVDLTLALSLAGLSDSVTAVVLDDGRLALESIDGAGVEELSIATLRIKGDGAGIDPDVAQYGQLSATLGAITNLTLEIDGVQYIVPKIGVTPPGVSEAPFVFTQDNASLEDLADDLNAAFLTAVSTLGAAQPLTAVVAAVDPGANPTSTADDRLVLVAVNPEASSIKVVANGARLGFADGVTQTATTNSNPAVTAMGFGVTSPAVSASQGARVIADAGFFSVDTFVEAAVEQMYALSNLPLPAAFDPDPVWNDTTKTLEFNFALNHVFSAAVDLDFFDGFNLGSLLGTLEVAALAQGSLDVQVNLDMRVGFKLGDIGAGFTVTPATPLASLNGGDGVGLLVGMTAANAAPALGVVGSDANFSLAFTRAGGDVENVSLTLPKSPLTSELSLPIDQRTPNTDDNTTVGSLAADLNKLFSQTMDGDGRVLSTVLEAGVFESVASSGFVTRKLTLRAIDTTVLGMTMTGGSQLGFVPVAASNWRDLSVVLSNGAKFDVNLDGVETLGQAMAAIEAASEVSSVPRVDVVINGDTNGLDVIDLTTGAVLFGVSAGRVTLREEQQASAPFDYIATSTIGSPAGLGLGVLGAEENVSANIVEGTPLHGLGLADRLFIVEAAPNHKHLTVTATVAAEFDVTAALGEIALDLNTVDSDPLTFTVEVGVHLTDPDSSGEIFVSEFTPDDLPGIVSATMLAAQGSGSIEVGVNVFDGDDLLDLETLLGESSPAVTLGFAFNTSSGQFQFTADTNFATLWDSFKDLGAEDFVALLGRFVDELRDNPDLGFLGEDVPIINRSLDDVLEFADGLLEATNRLVSGLSLDDLLDVEQARLALETAVANLGMSLEERELLLKQLDVLRRVAAPPDQDAPVDFFDRLPARLLSAVAHFGKLIHQQVPTDVAGYGDLIVAFKDLARQVPAFNSIEDRLADALEDAINDAFDTPDGSPLTVDVRLGFADFDGVTTTALDREDRMIVLGVELAAPQFVKRTLAPQTPITAEVGPITLSLDAELEVVAGGVIAFGLAIDPRQTVDDDRFFLIVDPPSSTTDDLIKTSLDLGLGINSHAEGEAGFGSFGLVDVSAEFTALASVQQVEAPAANIQLDGTPVYYRGSTAHDDDGRSMIVVVKNSTTGDADVLSFSDGEYRLSSGGPPVLEILYSSIDLVTEATEIVIEYQTKGDHAPPTPETPQPNTPGTRVDSGNVDLMRAANHPASFSLQFTPNAPLGNALGAVAFSDIGAMTDVDTDIRGMLLASFDAELFGNDVDNLLVVAASLNHLLQPQVTFDADGLSRLFQLDFDLKTIVAGIDRLLAEIEQAMTESVANLPLAGDGLDIDETFVGKIRNNFTIPFLDFLCNTAGSLDDVEAAVQQFIFEKLGPGGLRLLADRSGNATIDLADVYVDLDENHFDIDVALGGREEFMLDFNFNENFPLQGEGGVKFGWDFAVALGVGVSRTEGFYFLDHQAGAYGLTTTTPELSLVIDAGLSVDTSVPGAPVPTSLELGLFGLSLSATDILSGSNTGTYINGTLTIDVTDDTLDDKIHLSELMSRPLTDVFLASMVATAEVNLKLALGINDNLPSVETDLFIGTDSGSGPGPWTATLDSSTGSYKFTLSDLTIQFRDLGINLGDFLSDHLGSVVRSVDKYIEPIKPVVRLLTTEVPGVSQLSVAAGNGPVDFLDLAFLNNPTAGAKARKFVDTVTTIIDVVGSLASVDPSDNLFVVLDDLIEVPTPGFSLAYASAIEPPEDAEEQFFAALTGGIVNGVQNVQGKLAGLLDRLHEIGVEIHLIEQPTNIVNMILGQPFDVVSWKLPRFDLPFTFEAEFPVIPVPKINVRVGLNANIFADISVGYDSHGLETGNFFHGFYFGDREDVFVGADIDEFGVGVGVTLAALLDLLVVKAGVEGEIRADIFANWRDSDNDGKLHADEIAAIVRNDGIECLFDLHGEVRAIVRAVWEFTITGSTGSKEFINEVLFAFMHECPKYETGHVSEGETLPGIAGAASLDPSFADFNTAGTLVLHAGAYAGLRGPGATSDTSEAFEVEELVPPSVSNGMSGVYVVRALGLESRYSGVKRIYFDGGVGNDRLELIDVTVPVVAFGGAGDDVLHGTKNVDLLDGGGGDDTIFGRGAGDFLFGGAGADVIYGDLEAGNNDTALWGVGAADTIDAGAGDDLVYAGDGGDLVYAGSGDDTVYADLKEAGVPAALQGVDEVHGGAGDDVIYGGGLGDFLYGDAGRDLLFGEGGDDLVEGGTGADLVMGDHGDDTLRGGSGIDVVIGGLGDDLLFGGRGNDVLAGGLGTSSAPLAAAVSAVLLDVDLYADVVARETPDYTATDGDDELWGEEDNDFLVGDDGDDRLFGGWGDDAIVGHRVAEVSALYSEYIEGGPGDDFICAGGGPDEIYGGTADAGLAHILASVPATQSLGGFFLESCESTEVIVTLPPTNASVAGEKFNDLNGDGVRDAGEPVLAGWTINLLDPDGEVIDSAVTDAGGAYAFSSLEPGDYGLSEDSQVDWVQTAGGATLTLADSDEATGYDFGNRFNGATIQGRKWHDVNGDGVFDAGEPGLDNWVIELLDESGAVVASTHTFAIDLDGSGSDGIDNDGDDNPLSNLDDGFTIDEADERFTPNERGFYEFTGLPSGVYAVREVALAGWLQSSPRLTEPGTFVVLPDDGYTALRSDAQSAVPGAVTSVSVTFDIDHALRSDLAIDLIAPSGARVTLLDGVGGSVQNFAGITLSDAATVAIADISANPSVSAFLPAESLASLIGESATGQWTLEVRDNIEGICGRLNDWSIVINGATVNGGAPNLFRAGDTVAVTVAAVAGGVTTENFGNYRPATVTGLKFLDRNGDGQRNADVPGGPEPGLAGVVIYADLNNNGLLDRGEPKTITQLDDPNTQGIDETGQYVLNGLPPGSSPLVIREVVTDGLTPTFPTPIVAGSGIWMVDLTSGQVVEGYDFGNAPAASVHGQKWLDANGNGFRDPSEEGLDGVLIYADLNNNGELDPGEPTSVTHSVASTLPQPGDYNGDGSVNAADYTVWRDSLDGGVPGDLRADGNGDGVVDALDYAVWQQNYGQTAAVVASTGHYWLQDLPAGSVTVREAPYPGLTPTTPIGGAYSLTLAIGEVREGIDFGNAPAASVHGQKWLDANGNGVRDPGEEGLNGVVIYADLNSNGAFDLGEPTSVTHSVTTTTPPLGDYNGDGSVNAADYTVWRDALAVYVPGTTPKGADGDGDGDVDGEDYAVWRNNYGKSFVEVTSDGHYWLDGLPAGEVVIRETPVDGFHPTFPESGFYALSLAIGETREGIDFGNAPNEQQTGSISGVKVFDENGNRLPDDLATPMQGVTIYVDLDSDGSHNPALEPFAVTGADGGYTIQSVPAGTWQVRESVPAGYQQVYPAVPGYHVVTVAPGQGVVGVDFANNGDAALPATEPAAAATAGLVAFWNFENDLIDTAAGFTQNVGAAGDDLVPAGPVNVTYTSGQVGSAVVVSPGAWVSTTMTGDLSLSEFTVEALVQPSQGLGGVIVETQGLASGFDFRVRWANGLVRLQTLSGGSVIAASTAFPMPAGVWSHVAVIGSGVDLSLYVDGAFVDSVAVGAPIGIEATDRLLWGGQEFEGAIDKGAVWSIPLTGAELTDHAMFPQDCYGLTPLGATGEIHGTKFHDTDGDGLRGAAEVGLAGWTITLTGADFNHDGLIDLNDVLTTTTDATGAYWFTDLESATYTVSETQQPGWTQTSIGGFGMGGVLSPAPGTTNWEITLGRQESYFEVDFGNQSTRVASVHGQKWHDANADGKRDPGEVGLDGWVIELYDASGALVTSTVTMSMDVNQDGEVDPISERGLFWFDDVAPGIYTVGEVLVDGWRQTVPSAAGLSQPGDTNQDGLHDLADLARVAEWDLLGSGLAAGWAQGDFNGNGVVDQADLSAALANVGQTSFTAADRRVTVQVGPGQTVAGVEFANYEPTPLPDGDDRIFAQAGDDIVRGDNLVTDPTVISVGTRRDTIYGQGGSDRLFGQEEDDVLWGADPMLGVVGGGVDDDFIHGGEGTDEVRQTVNTNQVLTNTLLTGQGVDTLASIERGALTGGASNNTITAAAFSGPVTLVGLGGNDTLTGGVSGDLLVGGAGDDTLAGGDGDDTYLFGPVTTALPELDTINEGAGPLSGTDTLDFSTLDVGVTVDLSGALPANQIALHAGGGGRQVSVAVAGEEMNLENVVGTLHDDLLFGNAANNVLTALDGSDDVRGGAGNDILHVGPGVADLADGGADDDRIVFHDNWGDATIADSGGFDTVDFSAVTTSLDALVGSLVVTSGPNTVTHAGSDFELILGGQADDVFRFADGATLPPGGRIEAGPGIDLLGYSAYTTGVTVNLTTGAATGAPGGVAEFENVTGGQGGDSLTGDGGANVLDGGLGDDPLLDGRGGNDTLLGGDGDDGATGFLGGDGDDLLIGGHGDDLNLDGGNGDDTVVVRDGDGSDSVADTGPPLESDTLDLSQVTTNLVFNVATGALSVTFPSTGNVLTAANAFENVLSGSDDDLVNFVGVATLPAGATLDGGGGRNTLDYSAYTVGIQVNLSDDPLVTPAIGPHTATGASSIVRFRDVIGSNQADVIVGDQLGNNLSGLGGNDTLYGGRGADVLAGGNDSDDLYGGPGDDRYVLTPGFTGVTLTEFNGIVSAGQATAGGVDTIDISALTITLPIDISSDIEFENIIGSLTVRNVLTGNVKDNLLVGGAAGDKIFGGDGNDFLIGQGGNDWLEGGAGDDILHGGTGADGVGLDIGLQRLFLGGPGRDVLIGGDDADTINADDNEEDIVVSGVTAYDNVGVDSTHLSAWLEIRDVWASTTRDRAFRQALIAAGVGTGSIGGPFSLSPLTVVDDGDSDTLIYDSTTSGSPVDDLVFSDFGDTLTASLISGDSIADLAFAIAQDVHAEGSITPIIRSQLTAQSKKTSTSAFNRNLLLIQNDWSAMAILDASVDDPQSPTKRQRKTEESSADGAYSTLRGLTFDRALSDWGSET</sequence>
<dbReference type="Gene3D" id="2.60.120.200">
    <property type="match status" value="1"/>
</dbReference>
<dbReference type="InterPro" id="IPR011049">
    <property type="entry name" value="Serralysin-like_metalloprot_C"/>
</dbReference>
<evidence type="ECO:0000256" key="2">
    <source>
        <dbReference type="ARBA" id="ARBA00022525"/>
    </source>
</evidence>
<dbReference type="SUPFAM" id="SSF63446">
    <property type="entry name" value="Type I dockerin domain"/>
    <property type="match status" value="2"/>
</dbReference>
<dbReference type="EMBL" id="SJPH01000001">
    <property type="protein sequence ID" value="TWT48996.1"/>
    <property type="molecule type" value="Genomic_DNA"/>
</dbReference>
<dbReference type="GO" id="GO:0004553">
    <property type="term" value="F:hydrolase activity, hydrolyzing O-glycosyl compounds"/>
    <property type="evidence" value="ECO:0007669"/>
    <property type="project" value="InterPro"/>
</dbReference>
<evidence type="ECO:0000259" key="7">
    <source>
        <dbReference type="PROSITE" id="PS51766"/>
    </source>
</evidence>
<dbReference type="SUPFAM" id="SSF49478">
    <property type="entry name" value="Cna protein B-type domain"/>
    <property type="match status" value="1"/>
</dbReference>
<proteinExistence type="predicted"/>
<feature type="region of interest" description="Disordered" evidence="6">
    <location>
        <begin position="3760"/>
        <end position="3781"/>
    </location>
</feature>
<evidence type="ECO:0000256" key="3">
    <source>
        <dbReference type="ARBA" id="ARBA00022670"/>
    </source>
</evidence>
<dbReference type="GO" id="GO:0000272">
    <property type="term" value="P:polysaccharide catabolic process"/>
    <property type="evidence" value="ECO:0007669"/>
    <property type="project" value="InterPro"/>
</dbReference>
<keyword evidence="2" id="KW-0964">Secreted</keyword>
<evidence type="ECO:0000256" key="6">
    <source>
        <dbReference type="SAM" id="MobiDB-lite"/>
    </source>
</evidence>
<feature type="region of interest" description="Disordered" evidence="6">
    <location>
        <begin position="5143"/>
        <end position="5170"/>
    </location>
</feature>
<dbReference type="Gene3D" id="2.150.10.10">
    <property type="entry name" value="Serralysin-like metalloprotease, C-terminal"/>
    <property type="match status" value="9"/>
</dbReference>
<evidence type="ECO:0000256" key="5">
    <source>
        <dbReference type="ARBA" id="ARBA00022801"/>
    </source>
</evidence>
<comment type="caution">
    <text evidence="9">The sequence shown here is derived from an EMBL/GenBank/DDBJ whole genome shotgun (WGS) entry which is preliminary data.</text>
</comment>
<dbReference type="InterPro" id="IPR016134">
    <property type="entry name" value="Dockerin_dom"/>
</dbReference>
<feature type="region of interest" description="Disordered" evidence="6">
    <location>
        <begin position="1945"/>
        <end position="1966"/>
    </location>
</feature>
<dbReference type="SUPFAM" id="SSF51120">
    <property type="entry name" value="beta-Roll"/>
    <property type="match status" value="9"/>
</dbReference>
<evidence type="ECO:0000259" key="8">
    <source>
        <dbReference type="PROSITE" id="PS51829"/>
    </source>
</evidence>
<dbReference type="GO" id="GO:0005576">
    <property type="term" value="C:extracellular region"/>
    <property type="evidence" value="ECO:0007669"/>
    <property type="project" value="UniProtKB-SubCell"/>
</dbReference>
<dbReference type="CDD" id="cd14256">
    <property type="entry name" value="Dockerin_I"/>
    <property type="match status" value="1"/>
</dbReference>
<dbReference type="InterPro" id="IPR008979">
    <property type="entry name" value="Galactose-bd-like_sf"/>
</dbReference>
<keyword evidence="3" id="KW-0645">Protease</keyword>
<dbReference type="GO" id="GO:0004252">
    <property type="term" value="F:serine-type endopeptidase activity"/>
    <property type="evidence" value="ECO:0007669"/>
    <property type="project" value="InterPro"/>
</dbReference>
<dbReference type="InterPro" id="IPR002884">
    <property type="entry name" value="P_dom"/>
</dbReference>
<feature type="domain" description="Dockerin" evidence="7">
    <location>
        <begin position="3946"/>
        <end position="4012"/>
    </location>
</feature>
<feature type="domain" description="P/Homo B" evidence="8">
    <location>
        <begin position="3414"/>
        <end position="3560"/>
    </location>
</feature>
<name>A0A5C5WDH4_9BACT</name>
<keyword evidence="4" id="KW-0732">Signal</keyword>
<dbReference type="InterPro" id="IPR001343">
    <property type="entry name" value="Hemolysn_Ca-bd"/>
</dbReference>
<dbReference type="PANTHER" id="PTHR38340">
    <property type="entry name" value="S-LAYER PROTEIN"/>
    <property type="match status" value="1"/>
</dbReference>
<dbReference type="PROSITE" id="PS00330">
    <property type="entry name" value="HEMOLYSIN_CALCIUM"/>
    <property type="match status" value="5"/>
</dbReference>
<evidence type="ECO:0000313" key="9">
    <source>
        <dbReference type="EMBL" id="TWT48996.1"/>
    </source>
</evidence>
<dbReference type="OrthoDB" id="292825at2"/>
<dbReference type="SUPFAM" id="SSF49899">
    <property type="entry name" value="Concanavalin A-like lectins/glucanases"/>
    <property type="match status" value="1"/>
</dbReference>
<dbReference type="Pfam" id="PF17210">
    <property type="entry name" value="SdrD_B"/>
    <property type="match status" value="4"/>
</dbReference>
<accession>A0A5C5WDH4</accession>
<evidence type="ECO:0000313" key="10">
    <source>
        <dbReference type="Proteomes" id="UP000318995"/>
    </source>
</evidence>
<gene>
    <name evidence="9" type="primary">cya_2</name>
    <name evidence="9" type="ORF">Pla111_07740</name>
</gene>
<feature type="region of interest" description="Disordered" evidence="6">
    <location>
        <begin position="5711"/>
        <end position="5733"/>
    </location>
</feature>
<dbReference type="GO" id="GO:0005509">
    <property type="term" value="F:calcium ion binding"/>
    <property type="evidence" value="ECO:0007669"/>
    <property type="project" value="InterPro"/>
</dbReference>
<dbReference type="GO" id="GO:0006508">
    <property type="term" value="P:proteolysis"/>
    <property type="evidence" value="ECO:0007669"/>
    <property type="project" value="UniProtKB-KW"/>
</dbReference>
<dbReference type="InterPro" id="IPR002105">
    <property type="entry name" value="Dockerin_1_rpt"/>
</dbReference>
<protein>
    <submittedName>
        <fullName evidence="9">Bifunctional hemolysin/adenylate cyclase</fullName>
    </submittedName>
</protein>
<dbReference type="Gene3D" id="1.10.1330.10">
    <property type="entry name" value="Dockerin domain"/>
    <property type="match status" value="1"/>
</dbReference>
<keyword evidence="10" id="KW-1185">Reference proteome</keyword>
<dbReference type="InterPro" id="IPR050557">
    <property type="entry name" value="RTX_toxin/Mannuronan_C5-epim"/>
</dbReference>
<dbReference type="InterPro" id="IPR013320">
    <property type="entry name" value="ConA-like_dom_sf"/>
</dbReference>
<dbReference type="InterPro" id="IPR033764">
    <property type="entry name" value="Sdr_B"/>
</dbReference>
<dbReference type="PROSITE" id="PS51766">
    <property type="entry name" value="DOCKERIN"/>
    <property type="match status" value="1"/>
</dbReference>
<dbReference type="InterPro" id="IPR018247">
    <property type="entry name" value="EF_Hand_1_Ca_BS"/>
</dbReference>
<keyword evidence="5" id="KW-0378">Hydrolase</keyword>
<organism evidence="9 10">
    <name type="scientific">Botrimarina hoheduenensis</name>
    <dbReference type="NCBI Taxonomy" id="2528000"/>
    <lineage>
        <taxon>Bacteria</taxon>
        <taxon>Pseudomonadati</taxon>
        <taxon>Planctomycetota</taxon>
        <taxon>Planctomycetia</taxon>
        <taxon>Pirellulales</taxon>
        <taxon>Lacipirellulaceae</taxon>
        <taxon>Botrimarina</taxon>
    </lineage>
</organism>
<dbReference type="Pfam" id="PF01483">
    <property type="entry name" value="P_proprotein"/>
    <property type="match status" value="1"/>
</dbReference>
<dbReference type="Pfam" id="PF00404">
    <property type="entry name" value="Dockerin_1"/>
    <property type="match status" value="2"/>
</dbReference>
<dbReference type="SUPFAM" id="SSF49785">
    <property type="entry name" value="Galactose-binding domain-like"/>
    <property type="match status" value="1"/>
</dbReference>
<dbReference type="InterPro" id="IPR018511">
    <property type="entry name" value="Hemolysin-typ_Ca-bd_CS"/>
</dbReference>
<feature type="compositionally biased region" description="Pro residues" evidence="6">
    <location>
        <begin position="1952"/>
        <end position="1961"/>
    </location>
</feature>
<evidence type="ECO:0000256" key="4">
    <source>
        <dbReference type="ARBA" id="ARBA00022729"/>
    </source>
</evidence>
<dbReference type="InterPro" id="IPR013783">
    <property type="entry name" value="Ig-like_fold"/>
</dbReference>
<dbReference type="PRINTS" id="PR00313">
    <property type="entry name" value="CABNDNGRPT"/>
</dbReference>
<comment type="subcellular location">
    <subcellularLocation>
        <location evidence="1">Secreted</location>
    </subcellularLocation>
</comment>
<dbReference type="Gene3D" id="2.60.40.10">
    <property type="entry name" value="Immunoglobulins"/>
    <property type="match status" value="8"/>
</dbReference>
<dbReference type="Gene3D" id="2.60.120.260">
    <property type="entry name" value="Galactose-binding domain-like"/>
    <property type="match status" value="1"/>
</dbReference>
<dbReference type="PANTHER" id="PTHR38340:SF1">
    <property type="entry name" value="S-LAYER PROTEIN"/>
    <property type="match status" value="1"/>
</dbReference>
<feature type="compositionally biased region" description="Polar residues" evidence="6">
    <location>
        <begin position="3765"/>
        <end position="3776"/>
    </location>
</feature>
<dbReference type="Proteomes" id="UP000318995">
    <property type="component" value="Unassembled WGS sequence"/>
</dbReference>
<evidence type="ECO:0000256" key="1">
    <source>
        <dbReference type="ARBA" id="ARBA00004613"/>
    </source>
</evidence>
<dbReference type="Pfam" id="PF00353">
    <property type="entry name" value="HemolysinCabind"/>
    <property type="match status" value="14"/>
</dbReference>
<dbReference type="PROSITE" id="PS51829">
    <property type="entry name" value="P_HOMO_B"/>
    <property type="match status" value="1"/>
</dbReference>
<dbReference type="SUPFAM" id="SSF117074">
    <property type="entry name" value="Hypothetical protein PA1324"/>
    <property type="match status" value="5"/>
</dbReference>